<evidence type="ECO:0000313" key="3">
    <source>
        <dbReference type="EMBL" id="CTQ41147.1"/>
    </source>
</evidence>
<dbReference type="Proteomes" id="UP000002899">
    <property type="component" value="Chromosome III"/>
</dbReference>
<dbReference type="RefSeq" id="XP_021337223.1">
    <property type="nucleotide sequence ID" value="XM_021482092.1"/>
</dbReference>
<evidence type="ECO:0000313" key="4">
    <source>
        <dbReference type="Proteomes" id="UP000002899"/>
    </source>
</evidence>
<reference evidence="3 4" key="2">
    <citation type="journal article" date="2013" name="PLoS ONE">
        <title>Whole genome mapping and re-organization of the nuclear and mitochondrial genomes of Babesia microti isolates.</title>
        <authorList>
            <person name="Cornillot E."/>
            <person name="Dassouli A."/>
            <person name="Garg A."/>
            <person name="Pachikara N."/>
            <person name="Randazzo S."/>
            <person name="Depoix D."/>
            <person name="Carcy B."/>
            <person name="Delbecq S."/>
            <person name="Frutos R."/>
            <person name="Silva J.C."/>
            <person name="Sutton R."/>
            <person name="Krause P.J."/>
            <person name="Mamoun C.B."/>
        </authorList>
    </citation>
    <scope>NUCLEOTIDE SEQUENCE [LARGE SCALE GENOMIC DNA]</scope>
    <source>
        <strain evidence="3 4">RI</strain>
    </source>
</reference>
<sequence length="1024" mass="116007">MNYIPTLTAIFVIICQYGVIAGEDPVYNEPTFITGPGYDSWSSHYGWVGKGFSENPLDLIDICTFHRVPEANLRICKINLFLGENAMIKCPSSKASHGRIHPSKPGHHYTDLSYMDGKVRIDKYYIEELPNGVTSEKLDTINNGDVLLIKYVKHNKNIEDVNFVCENDGTENDSMTDYERLSMLISISFDEYEGNCVKDILNYKIAKNLALRNNYLQWHGRNIDIEVEMLPFYNFHIYCYGILDYRLHDIPGKLVDEEFIIDRPNSNLSVFPFSRTYKEFESNNRTEKFTESSKKGTYLSENSIIAKGVEMELYLSNKLYSIVIPYEFTCNALEDDPKDYAKTHRLKLIFPSYSYMPKCTRIADSTESVPTIRTKDIVHCLADLDKYPVVVVSGESDLFIFNTSNIMESYDTGTTSIGYGNDLVTILSPSSRLVKLKSLYTANSATYNPNISLHFWNSSRDSQADISAGMITVEKENLIFLSATRKCEFNSSLYEQNNSLCTRVLKQTEALEINCDTLYPNDLTHVYIKDNDGKFLEKSISEITTGLTRFKTKHNSLLFYNQFGSFVGDRNELFLSCDPLDTSLRGSERLVRVLLGFDYIKNAKPPTVGKVRYLSALASNISTRISCPINTTGKAFSYKLLPVTTSNAFYTFPNLDSLDTSSQGPIGDTIGMTDYKISIDTQRGSNDLVITRPANHITVVDSSPQLFYVCKAEDDLSKEATTTVIELSFLSNVDSIRICGRGFNNVKLDRSDKKVTKCKYFFYPLKKSTDIPHYIIEKRNQKPKIQEYQSNAKPVSHESNHDVEKLNDNGPDVDADLGYEEETPEPLEESDKETEKTKIETTTEGNDVMGEFRAIIHKIGKLEIHLDYPSYETITNKENTVTKKPSLGSIESLDLNSFINKYNDIHKKETYNTPIGLICPIDDDGVILNPVCTAVSRGNNLFQKTRIIQNFFYMKESGYMQSLWVIDHERWKEVKKLVEDLDYTSCTCKGKDGKPTTTVEIRDDGGSGLAGMSLLLVLIAGLMV</sequence>
<reference evidence="3 4" key="1">
    <citation type="journal article" date="2012" name="Nucleic Acids Res.">
        <title>Sequencing of the smallest Apicomplexan genome from the human pathogen Babesia microti.</title>
        <authorList>
            <person name="Cornillot E."/>
            <person name="Hadj-Kaddour K."/>
            <person name="Dassouli A."/>
            <person name="Noel B."/>
            <person name="Ranwez V."/>
            <person name="Vacherie B."/>
            <person name="Augagneur Y."/>
            <person name="Bres V."/>
            <person name="Duclos A."/>
            <person name="Randazzo S."/>
            <person name="Carcy B."/>
            <person name="Debierre-Grockiego F."/>
            <person name="Delbecq S."/>
            <person name="Moubri-Menage K."/>
            <person name="Shams-Eldin H."/>
            <person name="Usmani-Brown S."/>
            <person name="Bringaud F."/>
            <person name="Wincker P."/>
            <person name="Vivares C.P."/>
            <person name="Schwarz R.T."/>
            <person name="Schetters T.P."/>
            <person name="Krause P.J."/>
            <person name="Gorenflot A."/>
            <person name="Berry V."/>
            <person name="Barbe V."/>
            <person name="Ben Mamoun C."/>
        </authorList>
    </citation>
    <scope>NUCLEOTIDE SEQUENCE [LARGE SCALE GENOMIC DNA]</scope>
    <source>
        <strain evidence="3 4">RI</strain>
    </source>
</reference>
<dbReference type="KEGG" id="bmic:BMR1_03g02735"/>
<evidence type="ECO:0000256" key="2">
    <source>
        <dbReference type="SAM" id="SignalP"/>
    </source>
</evidence>
<proteinExistence type="predicted"/>
<accession>A0A0K3ANP2</accession>
<name>A0A0K3ANP2_BABMR</name>
<evidence type="ECO:0000256" key="1">
    <source>
        <dbReference type="SAM" id="MobiDB-lite"/>
    </source>
</evidence>
<dbReference type="AlphaFoldDB" id="A0A0K3ANP2"/>
<dbReference type="EMBL" id="LN871598">
    <property type="protein sequence ID" value="CTQ41147.1"/>
    <property type="molecule type" value="Genomic_DNA"/>
</dbReference>
<dbReference type="GeneID" id="24425189"/>
<organism evidence="3 4">
    <name type="scientific">Babesia microti (strain RI)</name>
    <dbReference type="NCBI Taxonomy" id="1133968"/>
    <lineage>
        <taxon>Eukaryota</taxon>
        <taxon>Sar</taxon>
        <taxon>Alveolata</taxon>
        <taxon>Apicomplexa</taxon>
        <taxon>Aconoidasida</taxon>
        <taxon>Piroplasmida</taxon>
        <taxon>Babesiidae</taxon>
        <taxon>Babesia</taxon>
    </lineage>
</organism>
<feature type="compositionally biased region" description="Acidic residues" evidence="1">
    <location>
        <begin position="811"/>
        <end position="832"/>
    </location>
</feature>
<dbReference type="VEuPathDB" id="PiroplasmaDB:BMR1_03g02735"/>
<keyword evidence="2" id="KW-0732">Signal</keyword>
<feature type="compositionally biased region" description="Basic and acidic residues" evidence="1">
    <location>
        <begin position="795"/>
        <end position="807"/>
    </location>
</feature>
<feature type="region of interest" description="Disordered" evidence="1">
    <location>
        <begin position="789"/>
        <end position="841"/>
    </location>
</feature>
<feature type="signal peptide" evidence="2">
    <location>
        <begin position="1"/>
        <end position="22"/>
    </location>
</feature>
<reference evidence="3 4" key="3">
    <citation type="journal article" date="2016" name="Sci. Rep.">
        <title>Genome-wide diversity and gene expression profiling of Babesia microti isolates identify polymorphic genes that mediate host-pathogen interactions.</title>
        <authorList>
            <person name="Silva J.C."/>
            <person name="Cornillot E."/>
            <person name="McCracken C."/>
            <person name="Usmani-Brown S."/>
            <person name="Dwivedi A."/>
            <person name="Ifeonu O.O."/>
            <person name="Crabtree J."/>
            <person name="Gotia H.T."/>
            <person name="Virji A.Z."/>
            <person name="Reynes C."/>
            <person name="Colinge J."/>
            <person name="Kumar V."/>
            <person name="Lawres L."/>
            <person name="Pazzi J.E."/>
            <person name="Pablo J.V."/>
            <person name="Hung C."/>
            <person name="Brancato J."/>
            <person name="Kumari P."/>
            <person name="Orvis J."/>
            <person name="Tretina K."/>
            <person name="Chibucos M."/>
            <person name="Ott S."/>
            <person name="Sadzewicz L."/>
            <person name="Sengamalay N."/>
            <person name="Shetty A.C."/>
            <person name="Su Q."/>
            <person name="Tallon L."/>
            <person name="Fraser C.M."/>
            <person name="Frutos R."/>
            <person name="Molina D.M."/>
            <person name="Krause P.J."/>
            <person name="Ben Mamoun C."/>
        </authorList>
    </citation>
    <scope>NUCLEOTIDE SEQUENCE [LARGE SCALE GENOMIC DNA]</scope>
    <source>
        <strain evidence="3 4">RI</strain>
    </source>
</reference>
<keyword evidence="4" id="KW-1185">Reference proteome</keyword>
<gene>
    <name evidence="3" type="ORF">BMR1_03g02735</name>
</gene>
<feature type="chain" id="PRO_5005493968" evidence="2">
    <location>
        <begin position="23"/>
        <end position="1024"/>
    </location>
</feature>
<protein>
    <submittedName>
        <fullName evidence="3">BmGPI15, Sexual stage antigen, Pfam s48/45</fullName>
    </submittedName>
</protein>